<dbReference type="SMART" id="SM00065">
    <property type="entry name" value="GAF"/>
    <property type="match status" value="1"/>
</dbReference>
<dbReference type="Gene3D" id="3.30.450.40">
    <property type="match status" value="1"/>
</dbReference>
<keyword evidence="3" id="KW-1185">Reference proteome</keyword>
<dbReference type="InterPro" id="IPR029016">
    <property type="entry name" value="GAF-like_dom_sf"/>
</dbReference>
<dbReference type="InterPro" id="IPR003018">
    <property type="entry name" value="GAF"/>
</dbReference>
<evidence type="ECO:0000313" key="3">
    <source>
        <dbReference type="Proteomes" id="UP000282926"/>
    </source>
</evidence>
<evidence type="ECO:0000259" key="1">
    <source>
        <dbReference type="SMART" id="SM00065"/>
    </source>
</evidence>
<organism evidence="2 3">
    <name type="scientific">Lujinxingia sediminis</name>
    <dbReference type="NCBI Taxonomy" id="2480984"/>
    <lineage>
        <taxon>Bacteria</taxon>
        <taxon>Deltaproteobacteria</taxon>
        <taxon>Bradymonadales</taxon>
        <taxon>Lujinxingiaceae</taxon>
        <taxon>Lujinxingia</taxon>
    </lineage>
</organism>
<sequence>MSALKASPGKLPAIPKVHLPRRRPRVAERRARQRSPCSSLLFAAENSPVKELSRQSILGAPPDAAFERVARLSTHVFQAAISLISLSEGASESGEASPLSAARRGEGGAAICAAVRFEKDAARIRESLQDPLVLAHPPAAGELGLRFYASTPLVNSRGMRLGALAVMDFAPRALTAGDEAALKDLADLATEAMELRLSTRALLGKMDGIITNLDDLQNPERYVTLCAWTKSIRVSGEWMSFERFLSTHLGISVTHGIHPEAARQFHEDDED</sequence>
<proteinExistence type="predicted"/>
<feature type="domain" description="GAF" evidence="1">
    <location>
        <begin position="61"/>
        <end position="203"/>
    </location>
</feature>
<dbReference type="EMBL" id="SADD01000006">
    <property type="protein sequence ID" value="RVU43521.1"/>
    <property type="molecule type" value="Genomic_DNA"/>
</dbReference>
<evidence type="ECO:0000313" key="2">
    <source>
        <dbReference type="EMBL" id="RVU43521.1"/>
    </source>
</evidence>
<dbReference type="PANTHER" id="PTHR43102:SF2">
    <property type="entry name" value="GAF DOMAIN-CONTAINING PROTEIN"/>
    <property type="match status" value="1"/>
</dbReference>
<dbReference type="PANTHER" id="PTHR43102">
    <property type="entry name" value="SLR1143 PROTEIN"/>
    <property type="match status" value="1"/>
</dbReference>
<dbReference type="Proteomes" id="UP000282926">
    <property type="component" value="Unassembled WGS sequence"/>
</dbReference>
<reference evidence="2 3" key="1">
    <citation type="submission" date="2019-01" db="EMBL/GenBank/DDBJ databases">
        <title>Lujinxingia litoralis gen. nov., sp. nov. and Lujinxingia sediminis gen. nov., sp. nov., new members in the order Bradymonadales, isolated from coastal sediment.</title>
        <authorList>
            <person name="Li C.-M."/>
        </authorList>
    </citation>
    <scope>NUCLEOTIDE SEQUENCE [LARGE SCALE GENOMIC DNA]</scope>
    <source>
        <strain evidence="2 3">SEH01</strain>
    </source>
</reference>
<gene>
    <name evidence="2" type="ORF">EA187_11890</name>
</gene>
<protein>
    <submittedName>
        <fullName evidence="2">GAF domain-containing protein</fullName>
    </submittedName>
</protein>
<name>A0ABY0CSX9_9DELT</name>
<comment type="caution">
    <text evidence="2">The sequence shown here is derived from an EMBL/GenBank/DDBJ whole genome shotgun (WGS) entry which is preliminary data.</text>
</comment>
<dbReference type="Pfam" id="PF01590">
    <property type="entry name" value="GAF"/>
    <property type="match status" value="1"/>
</dbReference>
<dbReference type="SUPFAM" id="SSF55781">
    <property type="entry name" value="GAF domain-like"/>
    <property type="match status" value="1"/>
</dbReference>
<accession>A0ABY0CSX9</accession>